<accession>A0A316YUP6</accession>
<feature type="compositionally biased region" description="Low complexity" evidence="8">
    <location>
        <begin position="456"/>
        <end position="471"/>
    </location>
</feature>
<dbReference type="InterPro" id="IPR000028">
    <property type="entry name" value="Chloroperoxidase"/>
</dbReference>
<evidence type="ECO:0000256" key="7">
    <source>
        <dbReference type="ARBA" id="ARBA00025795"/>
    </source>
</evidence>
<keyword evidence="6" id="KW-0408">Iron</keyword>
<dbReference type="RefSeq" id="XP_025380187.1">
    <property type="nucleotide sequence ID" value="XM_025523786.1"/>
</dbReference>
<evidence type="ECO:0000256" key="2">
    <source>
        <dbReference type="ARBA" id="ARBA00022559"/>
    </source>
</evidence>
<dbReference type="PROSITE" id="PS51405">
    <property type="entry name" value="HEME_HALOPEROXIDASE"/>
    <property type="match status" value="1"/>
</dbReference>
<evidence type="ECO:0000313" key="11">
    <source>
        <dbReference type="EMBL" id="PWN92989.1"/>
    </source>
</evidence>
<dbReference type="SUPFAM" id="SSF47571">
    <property type="entry name" value="Cloroperoxidase"/>
    <property type="match status" value="1"/>
</dbReference>
<dbReference type="PANTHER" id="PTHR33577:SF15">
    <property type="entry name" value="HEME HALOPEROXIDASE FAMILY PROFILE DOMAIN-CONTAINING PROTEIN"/>
    <property type="match status" value="1"/>
</dbReference>
<feature type="region of interest" description="Disordered" evidence="8">
    <location>
        <begin position="448"/>
        <end position="471"/>
    </location>
</feature>
<keyword evidence="3" id="KW-0349">Heme</keyword>
<dbReference type="Pfam" id="PF01328">
    <property type="entry name" value="Peroxidase_2"/>
    <property type="match status" value="1"/>
</dbReference>
<protein>
    <recommendedName>
        <fullName evidence="10">Heme haloperoxidase family profile domain-containing protein</fullName>
    </recommendedName>
</protein>
<feature type="domain" description="Heme haloperoxidase family profile" evidence="10">
    <location>
        <begin position="78"/>
        <end position="328"/>
    </location>
</feature>
<dbReference type="InterPro" id="IPR036851">
    <property type="entry name" value="Chloroperoxidase-like_sf"/>
</dbReference>
<keyword evidence="2" id="KW-0575">Peroxidase</keyword>
<dbReference type="GO" id="GO:0046872">
    <property type="term" value="F:metal ion binding"/>
    <property type="evidence" value="ECO:0007669"/>
    <property type="project" value="UniProtKB-KW"/>
</dbReference>
<comment type="similarity">
    <text evidence="7">Belongs to the chloroperoxidase family.</text>
</comment>
<organism evidence="11 12">
    <name type="scientific">Acaromyces ingoldii</name>
    <dbReference type="NCBI Taxonomy" id="215250"/>
    <lineage>
        <taxon>Eukaryota</taxon>
        <taxon>Fungi</taxon>
        <taxon>Dikarya</taxon>
        <taxon>Basidiomycota</taxon>
        <taxon>Ustilaginomycotina</taxon>
        <taxon>Exobasidiomycetes</taxon>
        <taxon>Exobasidiales</taxon>
        <taxon>Cryptobasidiaceae</taxon>
        <taxon>Acaromyces</taxon>
    </lineage>
</organism>
<evidence type="ECO:0000256" key="9">
    <source>
        <dbReference type="SAM" id="SignalP"/>
    </source>
</evidence>
<keyword evidence="12" id="KW-1185">Reference proteome</keyword>
<sequence length="471" mass="50914">MQLSNLLVAIAAVATTTTWAFPSMKMTANGRFNPVGKRDVQFAMEEATRLADYVKRMDKRQAADGGPAPKLTPDPNDKDHLFQAPGPTDQRGPCPGMNALANHGYLPRNGIVSLVDLVIGQKEGYNIDYDLGAALAAIAVSLDGDLLTTKVSLNGTDDRTALLGAVQELISHEGGIAHHNSFEGDTSLTRRDFYLNNGDNWSFQGEMYADMQSYAKKFGGPDAIYNATVMAEYRYARYQDSRANNPRFYFSPKAFLLWGASSFVYEAFANATQVTTPNASYAYENSVSTFFGAVPDSTAPGGFRHVPERFPDNWYRRAQPYTLLDVVGQVAKQYGKHPVQFGANGEREGQRFFFPYPADPQEPNSFTIPTNEDDLAGACCALFQLALDFMPAEIASPVLLLQSQLDFLLGSLQPTFKDSCNCGDNALTGTSDSTTKDPVAEALLPAPGQAAQNAGSSAVNAAKESASSSSS</sequence>
<evidence type="ECO:0000256" key="1">
    <source>
        <dbReference type="ARBA" id="ARBA00001970"/>
    </source>
</evidence>
<keyword evidence="4" id="KW-0479">Metal-binding</keyword>
<evidence type="ECO:0000259" key="10">
    <source>
        <dbReference type="PROSITE" id="PS51405"/>
    </source>
</evidence>
<dbReference type="InParanoid" id="A0A316YUP6"/>
<dbReference type="Proteomes" id="UP000245768">
    <property type="component" value="Unassembled WGS sequence"/>
</dbReference>
<dbReference type="GO" id="GO:0004601">
    <property type="term" value="F:peroxidase activity"/>
    <property type="evidence" value="ECO:0007669"/>
    <property type="project" value="UniProtKB-KW"/>
</dbReference>
<feature type="signal peptide" evidence="9">
    <location>
        <begin position="1"/>
        <end position="20"/>
    </location>
</feature>
<dbReference type="Gene3D" id="1.10.489.10">
    <property type="entry name" value="Chloroperoxidase-like"/>
    <property type="match status" value="1"/>
</dbReference>
<reference evidence="11 12" key="1">
    <citation type="journal article" date="2018" name="Mol. Biol. Evol.">
        <title>Broad Genomic Sampling Reveals a Smut Pathogenic Ancestry of the Fungal Clade Ustilaginomycotina.</title>
        <authorList>
            <person name="Kijpornyongpan T."/>
            <person name="Mondo S.J."/>
            <person name="Barry K."/>
            <person name="Sandor L."/>
            <person name="Lee J."/>
            <person name="Lipzen A."/>
            <person name="Pangilinan J."/>
            <person name="LaButti K."/>
            <person name="Hainaut M."/>
            <person name="Henrissat B."/>
            <person name="Grigoriev I.V."/>
            <person name="Spatafora J.W."/>
            <person name="Aime M.C."/>
        </authorList>
    </citation>
    <scope>NUCLEOTIDE SEQUENCE [LARGE SCALE GENOMIC DNA]</scope>
    <source>
        <strain evidence="11 12">MCA 4198</strain>
    </source>
</reference>
<evidence type="ECO:0000313" key="12">
    <source>
        <dbReference type="Proteomes" id="UP000245768"/>
    </source>
</evidence>
<gene>
    <name evidence="11" type="ORF">FA10DRAFT_282665</name>
</gene>
<feature type="chain" id="PRO_5016238534" description="Heme haloperoxidase family profile domain-containing protein" evidence="9">
    <location>
        <begin position="21"/>
        <end position="471"/>
    </location>
</feature>
<keyword evidence="5" id="KW-0560">Oxidoreductase</keyword>
<dbReference type="AlphaFoldDB" id="A0A316YUP6"/>
<evidence type="ECO:0000256" key="4">
    <source>
        <dbReference type="ARBA" id="ARBA00022723"/>
    </source>
</evidence>
<evidence type="ECO:0000256" key="8">
    <source>
        <dbReference type="SAM" id="MobiDB-lite"/>
    </source>
</evidence>
<proteinExistence type="inferred from homology"/>
<dbReference type="OrthoDB" id="2542103at2759"/>
<name>A0A316YUP6_9BASI</name>
<dbReference type="GeneID" id="37045702"/>
<evidence type="ECO:0000256" key="3">
    <source>
        <dbReference type="ARBA" id="ARBA00022617"/>
    </source>
</evidence>
<comment type="cofactor">
    <cofactor evidence="1">
        <name>heme b</name>
        <dbReference type="ChEBI" id="CHEBI:60344"/>
    </cofactor>
</comment>
<feature type="region of interest" description="Disordered" evidence="8">
    <location>
        <begin position="59"/>
        <end position="92"/>
    </location>
</feature>
<keyword evidence="9" id="KW-0732">Signal</keyword>
<evidence type="ECO:0000256" key="6">
    <source>
        <dbReference type="ARBA" id="ARBA00023004"/>
    </source>
</evidence>
<evidence type="ECO:0000256" key="5">
    <source>
        <dbReference type="ARBA" id="ARBA00023002"/>
    </source>
</evidence>
<dbReference type="PANTHER" id="PTHR33577">
    <property type="entry name" value="STERIGMATOCYSTIN BIOSYNTHESIS PEROXIDASE STCC-RELATED"/>
    <property type="match status" value="1"/>
</dbReference>
<dbReference type="EMBL" id="KZ819634">
    <property type="protein sequence ID" value="PWN92989.1"/>
    <property type="molecule type" value="Genomic_DNA"/>
</dbReference>